<dbReference type="Gene3D" id="1.20.5.170">
    <property type="match status" value="1"/>
</dbReference>
<dbReference type="STRING" id="1392247.A0A3N4L393"/>
<evidence type="ECO:0000313" key="6">
    <source>
        <dbReference type="Proteomes" id="UP000277580"/>
    </source>
</evidence>
<keyword evidence="6" id="KW-1185">Reference proteome</keyword>
<dbReference type="OrthoDB" id="8949486at2759"/>
<dbReference type="InParanoid" id="A0A3N4L393"/>
<proteinExistence type="inferred from homology"/>
<keyword evidence="2" id="KW-0175">Coiled coil</keyword>
<accession>A0A3N4L393</accession>
<sequence length="203" mass="22805">MTTVSSALSSSHISSSSWRTDFLSSLAQRDKREKSHDDFISAYSRLASRTTSIHESSASSKDASNALGDGVPEGGDLGGATAGLTQLKADLTAAQQTKAHLQLSLKAVGEEKDTLQRKLEQQDRIILERNRLDRRTRDLEEEVRAKNKHIQELQDEILTLTMELNMLTKREEAVRKENKELVDRYMAEMAKKAESMNRASNWE</sequence>
<name>A0A3N4L393_9PEZI</name>
<evidence type="ECO:0000256" key="1">
    <source>
        <dbReference type="ARBA" id="ARBA00005331"/>
    </source>
</evidence>
<protein>
    <submittedName>
        <fullName evidence="5">Autophagy protein 16</fullName>
    </submittedName>
</protein>
<dbReference type="Pfam" id="PF08614">
    <property type="entry name" value="ATG16"/>
    <property type="match status" value="1"/>
</dbReference>
<evidence type="ECO:0000259" key="4">
    <source>
        <dbReference type="Pfam" id="PF08614"/>
    </source>
</evidence>
<evidence type="ECO:0000313" key="5">
    <source>
        <dbReference type="EMBL" id="RPB15992.1"/>
    </source>
</evidence>
<feature type="coiled-coil region" evidence="2">
    <location>
        <begin position="105"/>
        <end position="184"/>
    </location>
</feature>
<evidence type="ECO:0000256" key="2">
    <source>
        <dbReference type="SAM" id="Coils"/>
    </source>
</evidence>
<feature type="compositionally biased region" description="Polar residues" evidence="3">
    <location>
        <begin position="51"/>
        <end position="63"/>
    </location>
</feature>
<dbReference type="Proteomes" id="UP000277580">
    <property type="component" value="Unassembled WGS sequence"/>
</dbReference>
<reference evidence="5 6" key="1">
    <citation type="journal article" date="2018" name="Nat. Ecol. Evol.">
        <title>Pezizomycetes genomes reveal the molecular basis of ectomycorrhizal truffle lifestyle.</title>
        <authorList>
            <person name="Murat C."/>
            <person name="Payen T."/>
            <person name="Noel B."/>
            <person name="Kuo A."/>
            <person name="Morin E."/>
            <person name="Chen J."/>
            <person name="Kohler A."/>
            <person name="Krizsan K."/>
            <person name="Balestrini R."/>
            <person name="Da Silva C."/>
            <person name="Montanini B."/>
            <person name="Hainaut M."/>
            <person name="Levati E."/>
            <person name="Barry K.W."/>
            <person name="Belfiori B."/>
            <person name="Cichocki N."/>
            <person name="Clum A."/>
            <person name="Dockter R.B."/>
            <person name="Fauchery L."/>
            <person name="Guy J."/>
            <person name="Iotti M."/>
            <person name="Le Tacon F."/>
            <person name="Lindquist E.A."/>
            <person name="Lipzen A."/>
            <person name="Malagnac F."/>
            <person name="Mello A."/>
            <person name="Molinier V."/>
            <person name="Miyauchi S."/>
            <person name="Poulain J."/>
            <person name="Riccioni C."/>
            <person name="Rubini A."/>
            <person name="Sitrit Y."/>
            <person name="Splivallo R."/>
            <person name="Traeger S."/>
            <person name="Wang M."/>
            <person name="Zifcakova L."/>
            <person name="Wipf D."/>
            <person name="Zambonelli A."/>
            <person name="Paolocci F."/>
            <person name="Nowrousian M."/>
            <person name="Ottonello S."/>
            <person name="Baldrian P."/>
            <person name="Spatafora J.W."/>
            <person name="Henrissat B."/>
            <person name="Nagy L.G."/>
            <person name="Aury J.M."/>
            <person name="Wincker P."/>
            <person name="Grigoriev I.V."/>
            <person name="Bonfante P."/>
            <person name="Martin F.M."/>
        </authorList>
    </citation>
    <scope>NUCLEOTIDE SEQUENCE [LARGE SCALE GENOMIC DNA]</scope>
    <source>
        <strain evidence="5 6">CCBAS932</strain>
    </source>
</reference>
<comment type="similarity">
    <text evidence="1">Belongs to the ATG16 family.</text>
</comment>
<evidence type="ECO:0000256" key="3">
    <source>
        <dbReference type="SAM" id="MobiDB-lite"/>
    </source>
</evidence>
<feature type="region of interest" description="Disordered" evidence="3">
    <location>
        <begin position="51"/>
        <end position="74"/>
    </location>
</feature>
<gene>
    <name evidence="5" type="ORF">P167DRAFT_603054</name>
</gene>
<dbReference type="AlphaFoldDB" id="A0A3N4L393"/>
<feature type="domain" description="Autophagy-related protein 16" evidence="4">
    <location>
        <begin position="22"/>
        <end position="197"/>
    </location>
</feature>
<dbReference type="InterPro" id="IPR013923">
    <property type="entry name" value="Autophagy-rel_prot_16_dom"/>
</dbReference>
<organism evidence="5 6">
    <name type="scientific">Morchella conica CCBAS932</name>
    <dbReference type="NCBI Taxonomy" id="1392247"/>
    <lineage>
        <taxon>Eukaryota</taxon>
        <taxon>Fungi</taxon>
        <taxon>Dikarya</taxon>
        <taxon>Ascomycota</taxon>
        <taxon>Pezizomycotina</taxon>
        <taxon>Pezizomycetes</taxon>
        <taxon>Pezizales</taxon>
        <taxon>Morchellaceae</taxon>
        <taxon>Morchella</taxon>
    </lineage>
</organism>
<dbReference type="EMBL" id="ML119111">
    <property type="protein sequence ID" value="RPB15992.1"/>
    <property type="molecule type" value="Genomic_DNA"/>
</dbReference>
<dbReference type="CDD" id="cd22887">
    <property type="entry name" value="Atg16_CCD"/>
    <property type="match status" value="1"/>
</dbReference>